<dbReference type="InterPro" id="IPR008969">
    <property type="entry name" value="CarboxyPept-like_regulatory"/>
</dbReference>
<name>A0A1P8WLA1_9PLAN</name>
<dbReference type="KEGG" id="fmr:Fuma_04492"/>
<evidence type="ECO:0000313" key="2">
    <source>
        <dbReference type="EMBL" id="APZ94842.1"/>
    </source>
</evidence>
<proteinExistence type="predicted"/>
<dbReference type="EMBL" id="CP017641">
    <property type="protein sequence ID" value="APZ94842.1"/>
    <property type="molecule type" value="Genomic_DNA"/>
</dbReference>
<evidence type="ECO:0000313" key="3">
    <source>
        <dbReference type="Proteomes" id="UP000187735"/>
    </source>
</evidence>
<accession>A0A1P8WLA1</accession>
<evidence type="ECO:0000256" key="1">
    <source>
        <dbReference type="SAM" id="SignalP"/>
    </source>
</evidence>
<protein>
    <recommendedName>
        <fullName evidence="4">Rhamnogalacturonan lyase domain-containing protein</fullName>
    </recommendedName>
</protein>
<dbReference type="RefSeq" id="WP_077026091.1">
    <property type="nucleotide sequence ID" value="NZ_CP017641.1"/>
</dbReference>
<sequence precursor="true">MKKIAQLCLCSLVLTSSTFAADWGTIKGKIVLKDAVPKPVLLHAKGANIKDSETCAATDVYKDDLVVDEDTKGIANVFVFLAKAPKSIHPDAANPEPKVIFDQENCIFKPHALVVQAGQTVEVLNSDPVAHNTHTYPLRNQGVNILVAPNTEKGNGVDVPTATRESLPHEVKCDFHPWMKAVWLVVDHPYAAATNEKGEFTIKNLPVGNHSFRIWHERAGWLDRKYNVTVKAGDNAELKPVEVELAQLEG</sequence>
<evidence type="ECO:0008006" key="4">
    <source>
        <dbReference type="Google" id="ProtNLM"/>
    </source>
</evidence>
<reference evidence="2 3" key="1">
    <citation type="journal article" date="2016" name="Front. Microbiol.">
        <title>Fuerstia marisgermanicae gen. nov., sp. nov., an Unusual Member of the Phylum Planctomycetes from the German Wadden Sea.</title>
        <authorList>
            <person name="Kohn T."/>
            <person name="Heuer A."/>
            <person name="Jogler M."/>
            <person name="Vollmers J."/>
            <person name="Boedeker C."/>
            <person name="Bunk B."/>
            <person name="Rast P."/>
            <person name="Borchert D."/>
            <person name="Glockner I."/>
            <person name="Freese H.M."/>
            <person name="Klenk H.P."/>
            <person name="Overmann J."/>
            <person name="Kaster A.K."/>
            <person name="Rohde M."/>
            <person name="Wiegand S."/>
            <person name="Jogler C."/>
        </authorList>
    </citation>
    <scope>NUCLEOTIDE SEQUENCE [LARGE SCALE GENOMIC DNA]</scope>
    <source>
        <strain evidence="2 3">NH11</strain>
    </source>
</reference>
<dbReference type="STRING" id="1891926.Fuma_04492"/>
<dbReference type="Gene3D" id="2.60.40.420">
    <property type="entry name" value="Cupredoxins - blue copper proteins"/>
    <property type="match status" value="1"/>
</dbReference>
<gene>
    <name evidence="2" type="ORF">Fuma_04492</name>
</gene>
<organism evidence="2 3">
    <name type="scientific">Fuerstiella marisgermanici</name>
    <dbReference type="NCBI Taxonomy" id="1891926"/>
    <lineage>
        <taxon>Bacteria</taxon>
        <taxon>Pseudomonadati</taxon>
        <taxon>Planctomycetota</taxon>
        <taxon>Planctomycetia</taxon>
        <taxon>Planctomycetales</taxon>
        <taxon>Planctomycetaceae</taxon>
        <taxon>Fuerstiella</taxon>
    </lineage>
</organism>
<dbReference type="Proteomes" id="UP000187735">
    <property type="component" value="Chromosome"/>
</dbReference>
<dbReference type="SUPFAM" id="SSF49503">
    <property type="entry name" value="Cupredoxins"/>
    <property type="match status" value="1"/>
</dbReference>
<dbReference type="SUPFAM" id="SSF49464">
    <property type="entry name" value="Carboxypeptidase regulatory domain-like"/>
    <property type="match status" value="1"/>
</dbReference>
<dbReference type="InterPro" id="IPR008972">
    <property type="entry name" value="Cupredoxin"/>
</dbReference>
<dbReference type="OrthoDB" id="9772097at2"/>
<keyword evidence="1" id="KW-0732">Signal</keyword>
<feature type="signal peptide" evidence="1">
    <location>
        <begin position="1"/>
        <end position="20"/>
    </location>
</feature>
<dbReference type="AlphaFoldDB" id="A0A1P8WLA1"/>
<feature type="chain" id="PRO_5012772090" description="Rhamnogalacturonan lyase domain-containing protein" evidence="1">
    <location>
        <begin position="21"/>
        <end position="250"/>
    </location>
</feature>
<keyword evidence="3" id="KW-1185">Reference proteome</keyword>